<dbReference type="InterPro" id="IPR007159">
    <property type="entry name" value="SpoVT-AbrB_dom"/>
</dbReference>
<dbReference type="InterPro" id="IPR037914">
    <property type="entry name" value="SpoVT-AbrB_sf"/>
</dbReference>
<evidence type="ECO:0000313" key="3">
    <source>
        <dbReference type="EMBL" id="BBO21075.1"/>
    </source>
</evidence>
<dbReference type="Pfam" id="PF04014">
    <property type="entry name" value="MazE_antitoxin"/>
    <property type="match status" value="1"/>
</dbReference>
<dbReference type="AlphaFoldDB" id="A0A809R9S1"/>
<protein>
    <submittedName>
        <fullName evidence="3">AbrB family transcriptional regulator</fullName>
    </submittedName>
</protein>
<dbReference type="Gene3D" id="2.10.260.10">
    <property type="match status" value="1"/>
</dbReference>
<organism evidence="3 4">
    <name type="scientific">Candidatus Desulfobacillus denitrificans</name>
    <dbReference type="NCBI Taxonomy" id="2608985"/>
    <lineage>
        <taxon>Bacteria</taxon>
        <taxon>Pseudomonadati</taxon>
        <taxon>Pseudomonadota</taxon>
        <taxon>Betaproteobacteria</taxon>
        <taxon>Candidatus Desulfobacillus</taxon>
    </lineage>
</organism>
<dbReference type="SUPFAM" id="SSF89447">
    <property type="entry name" value="AbrB/MazE/MraZ-like"/>
    <property type="match status" value="1"/>
</dbReference>
<dbReference type="Proteomes" id="UP000662914">
    <property type="component" value="Chromosome"/>
</dbReference>
<evidence type="ECO:0000313" key="4">
    <source>
        <dbReference type="Proteomes" id="UP000662914"/>
    </source>
</evidence>
<dbReference type="KEGG" id="ddz:DSYM_17740"/>
<evidence type="ECO:0000259" key="2">
    <source>
        <dbReference type="PROSITE" id="PS51740"/>
    </source>
</evidence>
<dbReference type="EMBL" id="AP021857">
    <property type="protein sequence ID" value="BBO21075.1"/>
    <property type="molecule type" value="Genomic_DNA"/>
</dbReference>
<reference evidence="3" key="1">
    <citation type="journal article" name="DNA Res.">
        <title>The physiological potential of anammox bacteria as revealed by their core genome structure.</title>
        <authorList>
            <person name="Okubo T."/>
            <person name="Toyoda A."/>
            <person name="Fukuhara K."/>
            <person name="Uchiyama I."/>
            <person name="Harigaya Y."/>
            <person name="Kuroiwa M."/>
            <person name="Suzuki T."/>
            <person name="Murakami Y."/>
            <person name="Suwa Y."/>
            <person name="Takami H."/>
        </authorList>
    </citation>
    <scope>NUCLEOTIDE SEQUENCE</scope>
    <source>
        <strain evidence="3">317325-3</strain>
    </source>
</reference>
<name>A0A809R9S1_9PROT</name>
<dbReference type="GO" id="GO:0003677">
    <property type="term" value="F:DNA binding"/>
    <property type="evidence" value="ECO:0007669"/>
    <property type="project" value="UniProtKB-UniRule"/>
</dbReference>
<dbReference type="SMART" id="SM00966">
    <property type="entry name" value="SpoVT_AbrB"/>
    <property type="match status" value="1"/>
</dbReference>
<keyword evidence="1" id="KW-0238">DNA-binding</keyword>
<dbReference type="PROSITE" id="PS51740">
    <property type="entry name" value="SPOVT_ABRB"/>
    <property type="match status" value="1"/>
</dbReference>
<evidence type="ECO:0000256" key="1">
    <source>
        <dbReference type="PROSITE-ProRule" id="PRU01076"/>
    </source>
</evidence>
<feature type="domain" description="SpoVT-AbrB" evidence="2">
    <location>
        <begin position="1"/>
        <end position="46"/>
    </location>
</feature>
<accession>A0A809R9S1</accession>
<gene>
    <name evidence="3" type="ORF">DSYM_17740</name>
</gene>
<dbReference type="NCBIfam" id="TIGR01439">
    <property type="entry name" value="lp_hng_hel_AbrB"/>
    <property type="match status" value="1"/>
</dbReference>
<proteinExistence type="predicted"/>
<sequence length="84" mass="9053">MEATLTSKGQITIPKAVRDSLKLHVGDRLEFLVDADGSVRIVPATRPVTDLKALLPRPARALSLEEIDAAIAERGAPAARKRRA</sequence>